<dbReference type="Pfam" id="PF13715">
    <property type="entry name" value="CarbopepD_reg_2"/>
    <property type="match status" value="1"/>
</dbReference>
<keyword evidence="2" id="KW-1185">Reference proteome</keyword>
<gene>
    <name evidence="1" type="ORF">AS203_03405</name>
</gene>
<evidence type="ECO:0000313" key="1">
    <source>
        <dbReference type="EMBL" id="ALO48250.1"/>
    </source>
</evidence>
<dbReference type="eggNOG" id="COG4771">
    <property type="taxonomic scope" value="Bacteria"/>
</dbReference>
<dbReference type="STRING" id="76123.AS203_03405"/>
<dbReference type="KEGG" id="peo:AS203_03405"/>
<reference evidence="2" key="1">
    <citation type="submission" date="2015-11" db="EMBL/GenBank/DDBJ databases">
        <authorList>
            <person name="Holder M.E."/>
            <person name="Ajami N.J."/>
            <person name="Petrosino J.F."/>
        </authorList>
    </citation>
    <scope>NUCLEOTIDE SEQUENCE [LARGE SCALE GENOMIC DNA]</scope>
    <source>
        <strain evidence="2">F0113</strain>
    </source>
</reference>
<protein>
    <recommendedName>
        <fullName evidence="3">Outer membrane protein beta-barrel domain-containing protein</fullName>
    </recommendedName>
</protein>
<organism evidence="1 2">
    <name type="scientific">Hoylesella enoeca</name>
    <dbReference type="NCBI Taxonomy" id="76123"/>
    <lineage>
        <taxon>Bacteria</taxon>
        <taxon>Pseudomonadati</taxon>
        <taxon>Bacteroidota</taxon>
        <taxon>Bacteroidia</taxon>
        <taxon>Bacteroidales</taxon>
        <taxon>Prevotellaceae</taxon>
        <taxon>Hoylesella</taxon>
    </lineage>
</organism>
<dbReference type="SUPFAM" id="SSF49464">
    <property type="entry name" value="Carboxypeptidase regulatory domain-like"/>
    <property type="match status" value="1"/>
</dbReference>
<dbReference type="Gene3D" id="2.60.40.1120">
    <property type="entry name" value="Carboxypeptidase-like, regulatory domain"/>
    <property type="match status" value="1"/>
</dbReference>
<accession>A0A0S2KIW2</accession>
<sequence>MRYLLLILFGTISFTSFGEGLKGRVINAKQATIPFVNILIYVQNNNRPLGGTTTDENGEFTINNLTKGNTLTFSSIGYKTKTWLYDGQDSVNIMLEEETQVLKEVVIKASRYKKMVDRLIIYPNKELRESTNNVWGVLNKLHLPNAIISKESMGITMFDGKSVAYQINGMPATADEYLAILPNQIKSIEFIDNPGVRYATQNFGGILNVKTKEGVKGYGFGFKTMDAVTTLSSENNIFLKLNNVKDQITFIYSNKLRHYTKNRIDTRLVSDPLSLLQIKEGENSVYSYRQHSLKGVYSHVAKSLLLNVNFNTEFYNNDKDETLQKVYAFNNFISNTALTPTYKSNLYSFDIYAFQKISKKDNLILDLLTTYRTSNYRYNFMETDQSSMISFNYQYGVRGKRLSFIPELLYEHKINDLNNLTIGVRINYAKTNNNYSQAIMKKDHSDSYDILSYAQFLGRYKNLSYQIGLGGNIVSYNKDSISYTKRFMRPMIKFSYAPMNNLTFSFNTELIPHVPELTDMANITRKMNSIEIEKGNPDLRPYIEYNNRLDVTYNISRFYFQLAYSYRFSRHPFAPNSYIDDCAIYYVTDKYNKSRVHTLSTFLNYEVIRDRLTLSGSCAFSKTLFQKDNLDYSKNIWNYYVEGNLNLTKNWSMNFGIINNRKEFRGNLYLAQEDAVYFSTSYHLKQWMFTAGIWDPFRSKIKLSERNYANSKFTKSIISWNADKANMVYIQVSLSLNKGHKAQTLRQKIHNIDDEDGIVK</sequence>
<proteinExistence type="predicted"/>
<evidence type="ECO:0008006" key="3">
    <source>
        <dbReference type="Google" id="ProtNLM"/>
    </source>
</evidence>
<dbReference type="InterPro" id="IPR008969">
    <property type="entry name" value="CarboxyPept-like_regulatory"/>
</dbReference>
<dbReference type="SUPFAM" id="SSF56935">
    <property type="entry name" value="Porins"/>
    <property type="match status" value="1"/>
</dbReference>
<dbReference type="RefSeq" id="WP_025066538.1">
    <property type="nucleotide sequence ID" value="NZ_CP013195.1"/>
</dbReference>
<dbReference type="EMBL" id="CP013195">
    <property type="protein sequence ID" value="ALO48250.1"/>
    <property type="molecule type" value="Genomic_DNA"/>
</dbReference>
<dbReference type="AlphaFoldDB" id="A0A0S2KIW2"/>
<evidence type="ECO:0000313" key="2">
    <source>
        <dbReference type="Proteomes" id="UP000056252"/>
    </source>
</evidence>
<dbReference type="Proteomes" id="UP000056252">
    <property type="component" value="Chromosome"/>
</dbReference>
<name>A0A0S2KIW2_9BACT</name>